<keyword evidence="2" id="KW-0802">TPR repeat</keyword>
<dbReference type="AlphaFoldDB" id="A0A817ADN9"/>
<dbReference type="PANTHER" id="PTHR45831">
    <property type="entry name" value="LD24721P"/>
    <property type="match status" value="1"/>
</dbReference>
<keyword evidence="1" id="KW-0677">Repeat</keyword>
<sequence>MMTVGKGEAIKEKGNNHFLQKKYHDAIHCYNQALNQNGEKPTYYVNRALCYIKLKQWDKVYQDARHCLDLDPKRQRRVSQVKSSQKRLDLTGAKKSLTCPSLA</sequence>
<proteinExistence type="predicted"/>
<protein>
    <submittedName>
        <fullName evidence="3">Uncharacterized protein</fullName>
    </submittedName>
</protein>
<organism evidence="3 4">
    <name type="scientific">Rotaria magnacalcarata</name>
    <dbReference type="NCBI Taxonomy" id="392030"/>
    <lineage>
        <taxon>Eukaryota</taxon>
        <taxon>Metazoa</taxon>
        <taxon>Spiralia</taxon>
        <taxon>Gnathifera</taxon>
        <taxon>Rotifera</taxon>
        <taxon>Eurotatoria</taxon>
        <taxon>Bdelloidea</taxon>
        <taxon>Philodinida</taxon>
        <taxon>Philodinidae</taxon>
        <taxon>Rotaria</taxon>
    </lineage>
</organism>
<evidence type="ECO:0000313" key="3">
    <source>
        <dbReference type="EMBL" id="CAF2260813.1"/>
    </source>
</evidence>
<dbReference type="InterPro" id="IPR011990">
    <property type="entry name" value="TPR-like_helical_dom_sf"/>
</dbReference>
<dbReference type="InterPro" id="IPR047150">
    <property type="entry name" value="SGT"/>
</dbReference>
<dbReference type="PANTHER" id="PTHR45831:SF2">
    <property type="entry name" value="LD24721P"/>
    <property type="match status" value="1"/>
</dbReference>
<comment type="caution">
    <text evidence="3">The sequence shown here is derived from an EMBL/GenBank/DDBJ whole genome shotgun (WGS) entry which is preliminary data.</text>
</comment>
<dbReference type="SUPFAM" id="SSF48452">
    <property type="entry name" value="TPR-like"/>
    <property type="match status" value="1"/>
</dbReference>
<dbReference type="SMART" id="SM00028">
    <property type="entry name" value="TPR"/>
    <property type="match status" value="2"/>
</dbReference>
<dbReference type="GO" id="GO:0060090">
    <property type="term" value="F:molecular adaptor activity"/>
    <property type="evidence" value="ECO:0007669"/>
    <property type="project" value="TreeGrafter"/>
</dbReference>
<evidence type="ECO:0000313" key="4">
    <source>
        <dbReference type="Proteomes" id="UP000663824"/>
    </source>
</evidence>
<dbReference type="Gene3D" id="1.25.40.10">
    <property type="entry name" value="Tetratricopeptide repeat domain"/>
    <property type="match status" value="1"/>
</dbReference>
<dbReference type="GO" id="GO:0006620">
    <property type="term" value="P:post-translational protein targeting to endoplasmic reticulum membrane"/>
    <property type="evidence" value="ECO:0007669"/>
    <property type="project" value="TreeGrafter"/>
</dbReference>
<dbReference type="GO" id="GO:0016020">
    <property type="term" value="C:membrane"/>
    <property type="evidence" value="ECO:0007669"/>
    <property type="project" value="TreeGrafter"/>
</dbReference>
<accession>A0A817ADN9</accession>
<dbReference type="InterPro" id="IPR019734">
    <property type="entry name" value="TPR_rpt"/>
</dbReference>
<dbReference type="Proteomes" id="UP000663824">
    <property type="component" value="Unassembled WGS sequence"/>
</dbReference>
<evidence type="ECO:0000256" key="2">
    <source>
        <dbReference type="ARBA" id="ARBA00022803"/>
    </source>
</evidence>
<dbReference type="GO" id="GO:0072380">
    <property type="term" value="C:TRC complex"/>
    <property type="evidence" value="ECO:0007669"/>
    <property type="project" value="TreeGrafter"/>
</dbReference>
<reference evidence="3" key="1">
    <citation type="submission" date="2021-02" db="EMBL/GenBank/DDBJ databases">
        <authorList>
            <person name="Nowell W R."/>
        </authorList>
    </citation>
    <scope>NUCLEOTIDE SEQUENCE</scope>
</reference>
<name>A0A817ADN9_9BILA</name>
<evidence type="ECO:0000256" key="1">
    <source>
        <dbReference type="ARBA" id="ARBA00022737"/>
    </source>
</evidence>
<gene>
    <name evidence="3" type="ORF">MBJ925_LOCUS38589</name>
</gene>
<dbReference type="EMBL" id="CAJNRE010021620">
    <property type="protein sequence ID" value="CAF2260813.1"/>
    <property type="molecule type" value="Genomic_DNA"/>
</dbReference>